<keyword evidence="7 9" id="KW-0030">Aminoacyl-tRNA synthetase</keyword>
<dbReference type="OrthoDB" id="9810365at2"/>
<evidence type="ECO:0000259" key="11">
    <source>
        <dbReference type="Pfam" id="PF00133"/>
    </source>
</evidence>
<feature type="short sequence motif" description="'KMSKS' region" evidence="9">
    <location>
        <begin position="580"/>
        <end position="584"/>
    </location>
</feature>
<comment type="subcellular location">
    <subcellularLocation>
        <location evidence="9">Cytoplasm</location>
    </subcellularLocation>
</comment>
<evidence type="ECO:0000256" key="5">
    <source>
        <dbReference type="ARBA" id="ARBA00022840"/>
    </source>
</evidence>
<evidence type="ECO:0000256" key="8">
    <source>
        <dbReference type="ARBA" id="ARBA00047469"/>
    </source>
</evidence>
<dbReference type="InterPro" id="IPR002300">
    <property type="entry name" value="aa-tRNA-synth_Ia"/>
</dbReference>
<proteinExistence type="inferred from homology"/>
<dbReference type="FunFam" id="1.10.730.10:FF:000011">
    <property type="entry name" value="Leucine--tRNA ligase chloroplastic/mitochondrial"/>
    <property type="match status" value="1"/>
</dbReference>
<dbReference type="RefSeq" id="WP_087678118.1">
    <property type="nucleotide sequence ID" value="NZ_FUWV01000002.1"/>
</dbReference>
<dbReference type="GO" id="GO:0002161">
    <property type="term" value="F:aminoacyl-tRNA deacylase activity"/>
    <property type="evidence" value="ECO:0007669"/>
    <property type="project" value="InterPro"/>
</dbReference>
<dbReference type="FunFam" id="3.40.50.620:FF:000003">
    <property type="entry name" value="Leucine--tRNA ligase"/>
    <property type="match status" value="1"/>
</dbReference>
<dbReference type="Pfam" id="PF13603">
    <property type="entry name" value="tRNA-synt_1_2"/>
    <property type="match status" value="1"/>
</dbReference>
<dbReference type="InterPro" id="IPR014729">
    <property type="entry name" value="Rossmann-like_a/b/a_fold"/>
</dbReference>
<keyword evidence="6 9" id="KW-0648">Protein biosynthesis</keyword>
<evidence type="ECO:0000313" key="16">
    <source>
        <dbReference type="Proteomes" id="UP000196365"/>
    </source>
</evidence>
<evidence type="ECO:0000256" key="7">
    <source>
        <dbReference type="ARBA" id="ARBA00023146"/>
    </source>
</evidence>
<evidence type="ECO:0000256" key="6">
    <source>
        <dbReference type="ARBA" id="ARBA00022917"/>
    </source>
</evidence>
<evidence type="ECO:0000259" key="14">
    <source>
        <dbReference type="Pfam" id="PF13603"/>
    </source>
</evidence>
<dbReference type="SUPFAM" id="SSF52374">
    <property type="entry name" value="Nucleotidylyl transferase"/>
    <property type="match status" value="1"/>
</dbReference>
<dbReference type="EMBL" id="FUWV01000002">
    <property type="protein sequence ID" value="SJZ45576.1"/>
    <property type="molecule type" value="Genomic_DNA"/>
</dbReference>
<dbReference type="Proteomes" id="UP000196365">
    <property type="component" value="Unassembled WGS sequence"/>
</dbReference>
<dbReference type="SUPFAM" id="SSF47323">
    <property type="entry name" value="Anticodon-binding domain of a subclass of class I aminoacyl-tRNA synthetases"/>
    <property type="match status" value="1"/>
</dbReference>
<dbReference type="InterPro" id="IPR025709">
    <property type="entry name" value="Leu_tRNA-synth_edit"/>
</dbReference>
<evidence type="ECO:0000256" key="2">
    <source>
        <dbReference type="ARBA" id="ARBA00022490"/>
    </source>
</evidence>
<dbReference type="Gene3D" id="3.40.50.620">
    <property type="entry name" value="HUPs"/>
    <property type="match status" value="2"/>
</dbReference>
<dbReference type="GO" id="GO:0004823">
    <property type="term" value="F:leucine-tRNA ligase activity"/>
    <property type="evidence" value="ECO:0007669"/>
    <property type="project" value="UniProtKB-UniRule"/>
</dbReference>
<dbReference type="FunFam" id="3.10.20.590:FF:000001">
    <property type="entry name" value="Leucine--tRNA ligase"/>
    <property type="match status" value="1"/>
</dbReference>
<evidence type="ECO:0000256" key="9">
    <source>
        <dbReference type="HAMAP-Rule" id="MF_00049"/>
    </source>
</evidence>
<protein>
    <recommendedName>
        <fullName evidence="9">Leucine--tRNA ligase</fullName>
        <ecNumber evidence="9">6.1.1.4</ecNumber>
    </recommendedName>
    <alternativeName>
        <fullName evidence="9">Leucyl-tRNA synthetase</fullName>
        <shortName evidence="9">LeuRS</shortName>
    </alternativeName>
</protein>
<dbReference type="Gene3D" id="3.10.20.590">
    <property type="match status" value="1"/>
</dbReference>
<dbReference type="PRINTS" id="PR00985">
    <property type="entry name" value="TRNASYNTHLEU"/>
</dbReference>
<dbReference type="CDD" id="cd00812">
    <property type="entry name" value="LeuRS_core"/>
    <property type="match status" value="1"/>
</dbReference>
<dbReference type="Pfam" id="PF08264">
    <property type="entry name" value="Anticodon_1"/>
    <property type="match status" value="1"/>
</dbReference>
<dbReference type="PANTHER" id="PTHR43740">
    <property type="entry name" value="LEUCYL-TRNA SYNTHETASE"/>
    <property type="match status" value="1"/>
</dbReference>
<dbReference type="CDD" id="cd07958">
    <property type="entry name" value="Anticodon_Ia_Leu_BEm"/>
    <property type="match status" value="1"/>
</dbReference>
<dbReference type="PANTHER" id="PTHR43740:SF2">
    <property type="entry name" value="LEUCINE--TRNA LIGASE, MITOCHONDRIAL"/>
    <property type="match status" value="1"/>
</dbReference>
<feature type="binding site" evidence="9">
    <location>
        <position position="583"/>
    </location>
    <ligand>
        <name>ATP</name>
        <dbReference type="ChEBI" id="CHEBI:30616"/>
    </ligand>
</feature>
<evidence type="ECO:0000256" key="10">
    <source>
        <dbReference type="RuleBase" id="RU363035"/>
    </source>
</evidence>
<feature type="short sequence motif" description="'HIGH' region" evidence="9">
    <location>
        <begin position="39"/>
        <end position="49"/>
    </location>
</feature>
<feature type="domain" description="Methionyl/Valyl/Leucyl/Isoleucyl-tRNA synthetase anticodon-binding" evidence="12">
    <location>
        <begin position="660"/>
        <end position="783"/>
    </location>
</feature>
<dbReference type="InterPro" id="IPR002302">
    <property type="entry name" value="Leu-tRNA-ligase"/>
</dbReference>
<dbReference type="GO" id="GO:0006429">
    <property type="term" value="P:leucyl-tRNA aminoacylation"/>
    <property type="evidence" value="ECO:0007669"/>
    <property type="project" value="UniProtKB-UniRule"/>
</dbReference>
<evidence type="ECO:0000256" key="4">
    <source>
        <dbReference type="ARBA" id="ARBA00022741"/>
    </source>
</evidence>
<dbReference type="InterPro" id="IPR009080">
    <property type="entry name" value="tRNAsynth_Ia_anticodon-bd"/>
</dbReference>
<keyword evidence="2 9" id="KW-0963">Cytoplasm</keyword>
<dbReference type="Gene3D" id="1.10.730.10">
    <property type="entry name" value="Isoleucyl-tRNA Synthetase, Domain 1"/>
    <property type="match status" value="2"/>
</dbReference>
<feature type="domain" description="Methionyl/Leucyl tRNA synthetase" evidence="13">
    <location>
        <begin position="38"/>
        <end position="181"/>
    </location>
</feature>
<evidence type="ECO:0000256" key="1">
    <source>
        <dbReference type="ARBA" id="ARBA00005594"/>
    </source>
</evidence>
<dbReference type="FunFam" id="3.40.50.620:FF:000100">
    <property type="entry name" value="probable leucine--tRNA ligase, mitochondrial"/>
    <property type="match status" value="1"/>
</dbReference>
<dbReference type="InterPro" id="IPR009008">
    <property type="entry name" value="Val/Leu/Ile-tRNA-synth_edit"/>
</dbReference>
<name>A0A1T4KT31_9FIRM</name>
<keyword evidence="3 9" id="KW-0436">Ligase</keyword>
<dbReference type="HAMAP" id="MF_00049_B">
    <property type="entry name" value="Leu_tRNA_synth_B"/>
    <property type="match status" value="1"/>
</dbReference>
<reference evidence="15 16" key="1">
    <citation type="submission" date="2017-02" db="EMBL/GenBank/DDBJ databases">
        <authorList>
            <person name="Peterson S.W."/>
        </authorList>
    </citation>
    <scope>NUCLEOTIDE SEQUENCE [LARGE SCALE GENOMIC DNA]</scope>
    <source>
        <strain evidence="15 16">DSM 15102</strain>
    </source>
</reference>
<evidence type="ECO:0000313" key="15">
    <source>
        <dbReference type="EMBL" id="SJZ45576.1"/>
    </source>
</evidence>
<dbReference type="GO" id="GO:0005524">
    <property type="term" value="F:ATP binding"/>
    <property type="evidence" value="ECO:0007669"/>
    <property type="project" value="UniProtKB-UniRule"/>
</dbReference>
<feature type="domain" description="Leucyl-tRNA synthetase editing" evidence="14">
    <location>
        <begin position="218"/>
        <end position="405"/>
    </location>
</feature>
<gene>
    <name evidence="9" type="primary">leuS</name>
    <name evidence="15" type="ORF">SAMN02745973_00699</name>
</gene>
<dbReference type="AlphaFoldDB" id="A0A1T4KT31"/>
<keyword evidence="5 9" id="KW-0067">ATP-binding</keyword>
<dbReference type="Pfam" id="PF09334">
    <property type="entry name" value="tRNA-synt_1g"/>
    <property type="match status" value="1"/>
</dbReference>
<dbReference type="InterPro" id="IPR001412">
    <property type="entry name" value="aa-tRNA-synth_I_CS"/>
</dbReference>
<dbReference type="Pfam" id="PF00133">
    <property type="entry name" value="tRNA-synt_1"/>
    <property type="match status" value="1"/>
</dbReference>
<sequence length="823" mass="96018">MAYHFQTIEKKWQKKWDEKKTFKVEKNNKPKYYSLEMFPYPSGKLHMGHVRNYSIGDVIARFKKMAGYNVLHPMGWDSFGLPAENAAIKNGIHPNIWTWDNIENMREQLKQLGISYDWDREIATCTPEYYKWNQWFFLKMYEKGLVYKKKSAVNWCPSCATVLANEQVVDGGCERCGSHVEKRNLNQWFFRITDYAERLLKDMNKLKGWPDKVKIMQKNWIGKSLGAEVSFQIENTTDTIKVFTTRPDTIFGVTYLVFAPEHPLVEKFLQNSPNKEKIKTFIKKMQNLSEIDRTSTETEKIGMFIDAYAIHPITQKRIPILIANYVLMDYGTGAVMGVPAHDERDFEFAQKYQLPISIVIQPKDGEKLTAENQTEAYSGDGIMVNSGKYDGMFNREAYPLIIKELEEKNVGKKTISYRLRDWLISRQRYWGTPIPIIYCDDCGIVPVPEKDLPVKLPTDVEFKNNGQSPLLDCQEFLYTTCPKCGKKAKRETDTMDTFVDSSWYFLRYCDPHNDKKPFNKEKTDYWMDVDLYIGGVEHAILHLLYTRFFTKVLYDFGLISSDEPIKNLLTQGMVLKDGEKMSKSKGNIVSPEEIIANYGADTARLFILFAAPPERDLEWSDQGVEGSYKFLNRVWRLVDELKNLIPFSYKIEQDKLNKVDKELRFILHNTIKKVQEDIEERFNFNTAISAIMELVNAIYHYKDQKEVNRNVLAEAIENLIILLAPFVPHITEEMWKQIGKDQSVHEQSWPQYDKEALKRDEIEIVVQINGKVRDRMMLPISITKQEMEKQALQKEKIKQLLEGKEIVKVITVPKKLINIVVKK</sequence>
<comment type="similarity">
    <text evidence="1 9 10">Belongs to the class-I aminoacyl-tRNA synthetase family.</text>
</comment>
<feature type="domain" description="Aminoacyl-tRNA synthetase class Ia" evidence="11">
    <location>
        <begin position="419"/>
        <end position="620"/>
    </location>
</feature>
<comment type="catalytic activity">
    <reaction evidence="8 9">
        <text>tRNA(Leu) + L-leucine + ATP = L-leucyl-tRNA(Leu) + AMP + diphosphate</text>
        <dbReference type="Rhea" id="RHEA:11688"/>
        <dbReference type="Rhea" id="RHEA-COMP:9613"/>
        <dbReference type="Rhea" id="RHEA-COMP:9622"/>
        <dbReference type="ChEBI" id="CHEBI:30616"/>
        <dbReference type="ChEBI" id="CHEBI:33019"/>
        <dbReference type="ChEBI" id="CHEBI:57427"/>
        <dbReference type="ChEBI" id="CHEBI:78442"/>
        <dbReference type="ChEBI" id="CHEBI:78494"/>
        <dbReference type="ChEBI" id="CHEBI:456215"/>
        <dbReference type="EC" id="6.1.1.4"/>
    </reaction>
</comment>
<evidence type="ECO:0000259" key="12">
    <source>
        <dbReference type="Pfam" id="PF08264"/>
    </source>
</evidence>
<dbReference type="InterPro" id="IPR015413">
    <property type="entry name" value="Methionyl/Leucyl_tRNA_Synth"/>
</dbReference>
<accession>A0A1T4KT31</accession>
<evidence type="ECO:0000259" key="13">
    <source>
        <dbReference type="Pfam" id="PF09334"/>
    </source>
</evidence>
<dbReference type="GO" id="GO:0005829">
    <property type="term" value="C:cytosol"/>
    <property type="evidence" value="ECO:0007669"/>
    <property type="project" value="TreeGrafter"/>
</dbReference>
<dbReference type="PROSITE" id="PS00178">
    <property type="entry name" value="AA_TRNA_LIGASE_I"/>
    <property type="match status" value="1"/>
</dbReference>
<organism evidence="15 16">
    <name type="scientific">Garciella nitratireducens DSM 15102</name>
    <dbReference type="NCBI Taxonomy" id="1121911"/>
    <lineage>
        <taxon>Bacteria</taxon>
        <taxon>Bacillati</taxon>
        <taxon>Bacillota</taxon>
        <taxon>Clostridia</taxon>
        <taxon>Eubacteriales</taxon>
        <taxon>Eubacteriaceae</taxon>
        <taxon>Garciella</taxon>
    </lineage>
</organism>
<evidence type="ECO:0000256" key="3">
    <source>
        <dbReference type="ARBA" id="ARBA00022598"/>
    </source>
</evidence>
<keyword evidence="4 9" id="KW-0547">Nucleotide-binding</keyword>
<keyword evidence="16" id="KW-1185">Reference proteome</keyword>
<dbReference type="InterPro" id="IPR013155">
    <property type="entry name" value="M/V/L/I-tRNA-synth_anticd-bd"/>
</dbReference>
<dbReference type="SUPFAM" id="SSF50677">
    <property type="entry name" value="ValRS/IleRS/LeuRS editing domain"/>
    <property type="match status" value="1"/>
</dbReference>
<dbReference type="NCBIfam" id="TIGR00396">
    <property type="entry name" value="leuS_bact"/>
    <property type="match status" value="1"/>
</dbReference>
<dbReference type="EC" id="6.1.1.4" evidence="9"/>